<dbReference type="EMBL" id="CAJNOU010002837">
    <property type="protein sequence ID" value="CAF1352915.1"/>
    <property type="molecule type" value="Genomic_DNA"/>
</dbReference>
<accession>A0A815HI80</accession>
<dbReference type="Gene3D" id="3.40.50.10140">
    <property type="entry name" value="Toll/interleukin-1 receptor homology (TIR) domain"/>
    <property type="match status" value="3"/>
</dbReference>
<evidence type="ECO:0000313" key="3">
    <source>
        <dbReference type="Proteomes" id="UP000663889"/>
    </source>
</evidence>
<dbReference type="PANTHER" id="PTHR46270:SF2">
    <property type="entry name" value="TIR DOMAIN-CONTAINING PROTEIN"/>
    <property type="match status" value="1"/>
</dbReference>
<gene>
    <name evidence="2" type="ORF">SEV965_LOCUS28962</name>
</gene>
<evidence type="ECO:0000313" key="2">
    <source>
        <dbReference type="EMBL" id="CAF1352915.1"/>
    </source>
</evidence>
<dbReference type="InterPro" id="IPR000157">
    <property type="entry name" value="TIR_dom"/>
</dbReference>
<evidence type="ECO:0000259" key="1">
    <source>
        <dbReference type="Pfam" id="PF13676"/>
    </source>
</evidence>
<protein>
    <recommendedName>
        <fullName evidence="1">TIR domain-containing protein</fullName>
    </recommendedName>
</protein>
<dbReference type="Proteomes" id="UP000663889">
    <property type="component" value="Unassembled WGS sequence"/>
</dbReference>
<feature type="domain" description="TIR" evidence="1">
    <location>
        <begin position="269"/>
        <end position="390"/>
    </location>
</feature>
<dbReference type="SUPFAM" id="SSF52200">
    <property type="entry name" value="Toll/Interleukin receptor TIR domain"/>
    <property type="match status" value="3"/>
</dbReference>
<feature type="domain" description="TIR" evidence="1">
    <location>
        <begin position="1496"/>
        <end position="1615"/>
    </location>
</feature>
<organism evidence="2 3">
    <name type="scientific">Rotaria sordida</name>
    <dbReference type="NCBI Taxonomy" id="392033"/>
    <lineage>
        <taxon>Eukaryota</taxon>
        <taxon>Metazoa</taxon>
        <taxon>Spiralia</taxon>
        <taxon>Gnathifera</taxon>
        <taxon>Rotifera</taxon>
        <taxon>Eurotatoria</taxon>
        <taxon>Bdelloidea</taxon>
        <taxon>Philodinida</taxon>
        <taxon>Philodinidae</taxon>
        <taxon>Rotaria</taxon>
    </lineage>
</organism>
<name>A0A815HI80_9BILA</name>
<dbReference type="PANTHER" id="PTHR46270">
    <property type="entry name" value="ARMADILLO-TYPE FOLD-RELATED"/>
    <property type="match status" value="1"/>
</dbReference>
<dbReference type="GO" id="GO:0007165">
    <property type="term" value="P:signal transduction"/>
    <property type="evidence" value="ECO:0007669"/>
    <property type="project" value="InterPro"/>
</dbReference>
<proteinExistence type="predicted"/>
<reference evidence="2" key="1">
    <citation type="submission" date="2021-02" db="EMBL/GenBank/DDBJ databases">
        <authorList>
            <person name="Nowell W R."/>
        </authorList>
    </citation>
    <scope>NUCLEOTIDE SEQUENCE</scope>
</reference>
<dbReference type="Pfam" id="PF13676">
    <property type="entry name" value="TIR_2"/>
    <property type="match status" value="3"/>
</dbReference>
<sequence>MEKISPPKASRRQGSKVMISYCSCQYDLAQKITEGLIAKGIPAVCPPLRMHEMIKIAAEEARVVIPLTSEAYEASNISKYVLSYVDEAGIPIVPVKAQDRYSQSGWLGVICAGALWTRITNANDIEKRLDNLIGQLHPYISDTLDDEQRLATLVDGTLIQGYYMQWGKKFDMKFDMFAMTNGYIAGQGDDEIGGFVINGKYTCLSDKEDFEFQFKKHYIGQHDVQYSGTTTHNESQFFFDGKWYLNHLSDNFHLEVSRNQSSGPKGLHIMLSYQWNNQELVKRVADMLKQRNIPIWFDIAGDMKGNINSAMAYGVEGAVMVISFDTLAYSKSINCQKELTYAVQLKKNIVPILLENENGFQNTWLRMIIASLNGINMQDDSQFNYAIDTLVQRISTALEEKKDEESHRSQVITSLREGRVSGQGNDKIGPFTMAGNYDNEGKGFQPSGWLGAILAPAKSCSTDFNEVMKSLISMGIKTSNLVLERYEKNEPQPIEKYLFHGGTRSGDMTATYHHLGQEFPMEFEFLGLEQGRVFGQGDDNIGAFTLAGQYKLEDGYGDINMHKQYVGKHSVIYRGKIYFEGMTCVIEGHWEIGDMSDRFVIHLILQEVYTTEMEKIPPPKASQRQGNNVMISYCPCQYDLAQKIAEGLIAKSIPAVCPPLRMHEMIKIATEEARVVIPLMSEAYEASNISKYVLSYVDEAGIPIVPIKAQDRYSQTGWLGVICAGALYTKITNANDIEKRLDNLIGQLYPYISDALDDEQHLAALVDGTLVQGYYMQWGKKFDMKFDMFAMTNGYIAGQGDDEVGGFVINGKYTCLSDKEDFEFQFKKHYIGQHDVQYSGTTTHNESQFFFDGKWHINHSSDSFHLEVSRNQSSGPKGLHIMLSYQWNSQKLVKRVADMLKQRNIPIWFDIAGDMKGNINSAMAYGVEGAAMVISFDTLAYSKSINCQKELTYAVQLEKNIVPILLENEKGFQNTWLGMIIASLNGINMQDDSQFNYAIDTLVQRINTALEEKKDEESYQSQVITSLREGRVSGQGNDKIGPFTMAGNYDNEGKICEGFQPRDWLGTILAPTNSCSTDFNEVMKSLISMGIKTNNLILERNEKNEPQPKEKYLFYGGTRSGDVTAVYHYFGQQFPMEFEFLGLQQGKVFGQGDDEVGAFTLAGQYKLEDGYGDINMHKQYIGKHSVIYRGEIYLQRITCVIEGHWQINNIYNRFFIRLTLPEVYEREMEKILSSKASRRQGSKVMISYCPCQYDLAQKIAEELVAKGIPAVCPPLRMHEMIKIAAEQARVVIPLMSEAYEASNISKYVLSYVDEAGIPIVPIKAQHPYSQSGWLGVICAGALWTRITNVNDIEKTLDNLIGQLHPYISDASDDEQHLAALVDGTLVQGYYMQWEKKFDMKFDMFAMTNGYIVGQGDDEVGGFVINGKYTCLSNKEDFKFQFKKHYIGQHDVQYSGTTTHNESQFFFDGKWHIDDLSDSFHLEVPRNQSSGPKDLHIMLSYQWNNQELVKRVADMLKQRNIPIWFDIAGDMKGNINTAMAYGVEGAAMVISFNTVAYSKSINCQKELTYASQLKKNIVPVLLENDKKFQNTWLGMIIASLNAINMQDDNQFNSNIDILVQRIKKALEEKKDEEFHRSQAITSLREGRVLGQGNDEIGPFTMAGNYDNEGKLHPHDKIFLPFAL</sequence>
<comment type="caution">
    <text evidence="2">The sequence shown here is derived from an EMBL/GenBank/DDBJ whole genome shotgun (WGS) entry which is preliminary data.</text>
</comment>
<dbReference type="InterPro" id="IPR035897">
    <property type="entry name" value="Toll_tir_struct_dom_sf"/>
</dbReference>
<feature type="domain" description="TIR" evidence="1">
    <location>
        <begin position="881"/>
        <end position="1002"/>
    </location>
</feature>